<organism evidence="4 5">
    <name type="scientific">Rhodococcus triatomae</name>
    <dbReference type="NCBI Taxonomy" id="300028"/>
    <lineage>
        <taxon>Bacteria</taxon>
        <taxon>Bacillati</taxon>
        <taxon>Actinomycetota</taxon>
        <taxon>Actinomycetes</taxon>
        <taxon>Mycobacteriales</taxon>
        <taxon>Nocardiaceae</taxon>
        <taxon>Rhodococcus</taxon>
    </lineage>
</organism>
<dbReference type="GO" id="GO:0000976">
    <property type="term" value="F:transcription cis-regulatory region binding"/>
    <property type="evidence" value="ECO:0007669"/>
    <property type="project" value="TreeGrafter"/>
</dbReference>
<dbReference type="Proteomes" id="UP000183263">
    <property type="component" value="Unassembled WGS sequence"/>
</dbReference>
<dbReference type="Gene3D" id="1.10.357.10">
    <property type="entry name" value="Tetracycline Repressor, domain 2"/>
    <property type="match status" value="1"/>
</dbReference>
<protein>
    <submittedName>
        <fullName evidence="4">DNA-binding transcriptional regulator, AcrR family</fullName>
    </submittedName>
</protein>
<dbReference type="Pfam" id="PF00440">
    <property type="entry name" value="TetR_N"/>
    <property type="match status" value="1"/>
</dbReference>
<evidence type="ECO:0000313" key="4">
    <source>
        <dbReference type="EMBL" id="SDI18107.1"/>
    </source>
</evidence>
<dbReference type="SUPFAM" id="SSF46689">
    <property type="entry name" value="Homeodomain-like"/>
    <property type="match status" value="1"/>
</dbReference>
<proteinExistence type="predicted"/>
<keyword evidence="3" id="KW-0804">Transcription</keyword>
<evidence type="ECO:0000256" key="1">
    <source>
        <dbReference type="ARBA" id="ARBA00023015"/>
    </source>
</evidence>
<evidence type="ECO:0000256" key="2">
    <source>
        <dbReference type="ARBA" id="ARBA00023125"/>
    </source>
</evidence>
<dbReference type="OrthoDB" id="9802498at2"/>
<evidence type="ECO:0000256" key="3">
    <source>
        <dbReference type="ARBA" id="ARBA00023163"/>
    </source>
</evidence>
<dbReference type="InterPro" id="IPR009057">
    <property type="entry name" value="Homeodomain-like_sf"/>
</dbReference>
<dbReference type="InterPro" id="IPR001647">
    <property type="entry name" value="HTH_TetR"/>
</dbReference>
<accession>A0A1G8IH39</accession>
<name>A0A1G8IH39_9NOCA</name>
<dbReference type="PROSITE" id="PS50977">
    <property type="entry name" value="HTH_TETR_2"/>
    <property type="match status" value="1"/>
</dbReference>
<dbReference type="RefSeq" id="WP_072737327.1">
    <property type="nucleotide sequence ID" value="NZ_CP048813.1"/>
</dbReference>
<dbReference type="InterPro" id="IPR050109">
    <property type="entry name" value="HTH-type_TetR-like_transc_reg"/>
</dbReference>
<dbReference type="PANTHER" id="PTHR30055:SF234">
    <property type="entry name" value="HTH-TYPE TRANSCRIPTIONAL REGULATOR BETI"/>
    <property type="match status" value="1"/>
</dbReference>
<gene>
    <name evidence="4" type="ORF">SAMN05444695_105276</name>
</gene>
<dbReference type="InterPro" id="IPR036271">
    <property type="entry name" value="Tet_transcr_reg_TetR-rel_C_sf"/>
</dbReference>
<dbReference type="GO" id="GO:0003700">
    <property type="term" value="F:DNA-binding transcription factor activity"/>
    <property type="evidence" value="ECO:0007669"/>
    <property type="project" value="TreeGrafter"/>
</dbReference>
<keyword evidence="2 4" id="KW-0238">DNA-binding</keyword>
<evidence type="ECO:0000313" key="5">
    <source>
        <dbReference type="Proteomes" id="UP000183263"/>
    </source>
</evidence>
<keyword evidence="5" id="KW-1185">Reference proteome</keyword>
<dbReference type="PANTHER" id="PTHR30055">
    <property type="entry name" value="HTH-TYPE TRANSCRIPTIONAL REGULATOR RUTR"/>
    <property type="match status" value="1"/>
</dbReference>
<reference evidence="4 5" key="1">
    <citation type="submission" date="2016-10" db="EMBL/GenBank/DDBJ databases">
        <authorList>
            <person name="de Groot N.N."/>
        </authorList>
    </citation>
    <scope>NUCLEOTIDE SEQUENCE [LARGE SCALE GENOMIC DNA]</scope>
    <source>
        <strain evidence="4 5">DSM 44892</strain>
    </source>
</reference>
<dbReference type="SUPFAM" id="SSF48498">
    <property type="entry name" value="Tetracyclin repressor-like, C-terminal domain"/>
    <property type="match status" value="1"/>
</dbReference>
<sequence length="198" mass="21159">MPLDEPTDRRRRRTWSAVLDAARTVFSTSGYRAASIESLSTAADVAVSTIYTNFPDGKADVYLALARRTADEHAEAMRGTSHNGPAAALDAYIDFHREHPLALRLLALSDVSPGDSSSYNDVRAYIDDVLAGIATEMVRSARAAGSDVDARGLVLYAWSAINGAYALFRRGTVDAAELDGILDLCRADVSRHLAGGAA</sequence>
<dbReference type="AlphaFoldDB" id="A0A1G8IH39"/>
<dbReference type="EMBL" id="FNDN01000005">
    <property type="protein sequence ID" value="SDI18107.1"/>
    <property type="molecule type" value="Genomic_DNA"/>
</dbReference>
<keyword evidence="1" id="KW-0805">Transcription regulation</keyword>